<sequence>MEKAFHIHGPGGASFQSLISGCPSWATLINLFVYHLLQTGWPSGPMFAFAAERLPVSGNGKVISHSWPRRGLLSVANCRKLLPSTSCY</sequence>
<evidence type="ECO:0000313" key="1">
    <source>
        <dbReference type="EMBL" id="TLU96433.1"/>
    </source>
</evidence>
<protein>
    <submittedName>
        <fullName evidence="1">Uncharacterized protein</fullName>
    </submittedName>
</protein>
<gene>
    <name evidence="1" type="ORF">FEM55_04685</name>
</gene>
<reference evidence="1 2" key="1">
    <citation type="submission" date="2019-05" db="EMBL/GenBank/DDBJ databases">
        <authorList>
            <person name="Qu J.-H."/>
        </authorList>
    </citation>
    <scope>NUCLEOTIDE SEQUENCE [LARGE SCALE GENOMIC DNA]</scope>
    <source>
        <strain evidence="1 2">Z12</strain>
    </source>
</reference>
<accession>A0A5R9KJQ3</accession>
<comment type="caution">
    <text evidence="1">The sequence shown here is derived from an EMBL/GenBank/DDBJ whole genome shotgun (WGS) entry which is preliminary data.</text>
</comment>
<dbReference type="PROSITE" id="PS51257">
    <property type="entry name" value="PROKAR_LIPOPROTEIN"/>
    <property type="match status" value="1"/>
</dbReference>
<dbReference type="Proteomes" id="UP000309788">
    <property type="component" value="Unassembled WGS sequence"/>
</dbReference>
<dbReference type="AlphaFoldDB" id="A0A5R9KJQ3"/>
<name>A0A5R9KJQ3_9BACT</name>
<dbReference type="EMBL" id="VCEI01000011">
    <property type="protein sequence ID" value="TLU96433.1"/>
    <property type="molecule type" value="Genomic_DNA"/>
</dbReference>
<keyword evidence="2" id="KW-1185">Reference proteome</keyword>
<proteinExistence type="predicted"/>
<evidence type="ECO:0000313" key="2">
    <source>
        <dbReference type="Proteomes" id="UP000309788"/>
    </source>
</evidence>
<organism evidence="1 2">
    <name type="scientific">Dyadobacter sediminis</name>
    <dbReference type="NCBI Taxonomy" id="1493691"/>
    <lineage>
        <taxon>Bacteria</taxon>
        <taxon>Pseudomonadati</taxon>
        <taxon>Bacteroidota</taxon>
        <taxon>Cytophagia</taxon>
        <taxon>Cytophagales</taxon>
        <taxon>Spirosomataceae</taxon>
        <taxon>Dyadobacter</taxon>
    </lineage>
</organism>